<gene>
    <name evidence="6" type="ORF">E2N92_04680</name>
</gene>
<dbReference type="PROSITE" id="PS50905">
    <property type="entry name" value="FERRITIN_LIKE"/>
    <property type="match status" value="1"/>
</dbReference>
<evidence type="ECO:0000256" key="4">
    <source>
        <dbReference type="ARBA" id="ARBA00023004"/>
    </source>
</evidence>
<sequence>MISHTMLEALNRQINRELYSAYLYLSMSAWFSDRGLPGFANWMQVQVKEEQFHAMKFYDYCIARGGRVTMLPIEAPPNEWESPLAVFEATYAHEQRVTKMINDLVDLAMAERDHATTNFLQWYVDEQVEEEANDTEIIGKLQLIGDETNGLFMLDKELGTRVFTPPTQGAP</sequence>
<evidence type="ECO:0000256" key="2">
    <source>
        <dbReference type="ARBA" id="ARBA00022723"/>
    </source>
</evidence>
<keyword evidence="2" id="KW-0479">Metal-binding</keyword>
<evidence type="ECO:0000313" key="6">
    <source>
        <dbReference type="EMBL" id="QYZ78772.1"/>
    </source>
</evidence>
<proteinExistence type="predicted"/>
<dbReference type="GO" id="GO:0006826">
    <property type="term" value="P:iron ion transport"/>
    <property type="evidence" value="ECO:0007669"/>
    <property type="project" value="InterPro"/>
</dbReference>
<dbReference type="GO" id="GO:0008198">
    <property type="term" value="F:ferrous iron binding"/>
    <property type="evidence" value="ECO:0007669"/>
    <property type="project" value="TreeGrafter"/>
</dbReference>
<dbReference type="EMBL" id="CP037968">
    <property type="protein sequence ID" value="QYZ78772.1"/>
    <property type="molecule type" value="Genomic_DNA"/>
</dbReference>
<evidence type="ECO:0000256" key="3">
    <source>
        <dbReference type="ARBA" id="ARBA00023002"/>
    </source>
</evidence>
<dbReference type="InterPro" id="IPR008331">
    <property type="entry name" value="Ferritin_DPS_dom"/>
</dbReference>
<dbReference type="InterPro" id="IPR009078">
    <property type="entry name" value="Ferritin-like_SF"/>
</dbReference>
<dbReference type="KEGG" id="mfk:E2N92_04680"/>
<dbReference type="CDD" id="cd01055">
    <property type="entry name" value="Nonheme_Ferritin"/>
    <property type="match status" value="1"/>
</dbReference>
<dbReference type="GO" id="GO:0005829">
    <property type="term" value="C:cytosol"/>
    <property type="evidence" value="ECO:0007669"/>
    <property type="project" value="TreeGrafter"/>
</dbReference>
<dbReference type="OrthoDB" id="4859at2157"/>
<evidence type="ECO:0000256" key="1">
    <source>
        <dbReference type="ARBA" id="ARBA00022434"/>
    </source>
</evidence>
<dbReference type="Pfam" id="PF00210">
    <property type="entry name" value="Ferritin"/>
    <property type="match status" value="1"/>
</dbReference>
<keyword evidence="3" id="KW-0560">Oxidoreductase</keyword>
<protein>
    <submittedName>
        <fullName evidence="6">Ferritin</fullName>
    </submittedName>
</protein>
<dbReference type="Gene3D" id="1.20.1260.10">
    <property type="match status" value="1"/>
</dbReference>
<reference evidence="6" key="2">
    <citation type="submission" date="2019-03" db="EMBL/GenBank/DDBJ databases">
        <authorList>
            <person name="Chen S.-C."/>
            <person name="Wu S.-Y."/>
            <person name="Lai M.-C."/>
        </authorList>
    </citation>
    <scope>NUCLEOTIDE SEQUENCE</scope>
    <source>
        <strain evidence="6">ML15</strain>
    </source>
</reference>
<evidence type="ECO:0000259" key="5">
    <source>
        <dbReference type="PROSITE" id="PS50905"/>
    </source>
</evidence>
<dbReference type="AlphaFoldDB" id="A0A8G1A058"/>
<feature type="domain" description="Ferritin-like diiron" evidence="5">
    <location>
        <begin position="1"/>
        <end position="145"/>
    </location>
</feature>
<dbReference type="GO" id="GO:0008199">
    <property type="term" value="F:ferric iron binding"/>
    <property type="evidence" value="ECO:0007669"/>
    <property type="project" value="InterPro"/>
</dbReference>
<dbReference type="Proteomes" id="UP000826709">
    <property type="component" value="Chromosome"/>
</dbReference>
<dbReference type="GO" id="GO:0006879">
    <property type="term" value="P:intracellular iron ion homeostasis"/>
    <property type="evidence" value="ECO:0007669"/>
    <property type="project" value="UniProtKB-KW"/>
</dbReference>
<evidence type="ECO:0000313" key="7">
    <source>
        <dbReference type="Proteomes" id="UP000826709"/>
    </source>
</evidence>
<keyword evidence="1" id="KW-0409">Iron storage</keyword>
<name>A0A8G1A058_9EURY</name>
<dbReference type="PANTHER" id="PTHR11431:SF127">
    <property type="entry name" value="BACTERIAL NON-HEME FERRITIN"/>
    <property type="match status" value="1"/>
</dbReference>
<dbReference type="InterPro" id="IPR012347">
    <property type="entry name" value="Ferritin-like"/>
</dbReference>
<keyword evidence="7" id="KW-1185">Reference proteome</keyword>
<dbReference type="FunFam" id="1.20.1260.10:FF:000001">
    <property type="entry name" value="Non-heme ferritin"/>
    <property type="match status" value="1"/>
</dbReference>
<dbReference type="SUPFAM" id="SSF47240">
    <property type="entry name" value="Ferritin-like"/>
    <property type="match status" value="1"/>
</dbReference>
<dbReference type="GO" id="GO:0004322">
    <property type="term" value="F:ferroxidase activity"/>
    <property type="evidence" value="ECO:0007669"/>
    <property type="project" value="TreeGrafter"/>
</dbReference>
<accession>A0A8G1A058</accession>
<reference evidence="6" key="1">
    <citation type="journal article" date="2005" name="Int. J. Syst. Evol. Microbiol.">
        <title>Methanofollis formosanus sp. nov., isolated from a fish pond.</title>
        <authorList>
            <person name="Wu S.Y."/>
            <person name="Chen S.C."/>
            <person name="Lai M.C."/>
        </authorList>
    </citation>
    <scope>NUCLEOTIDE SEQUENCE</scope>
    <source>
        <strain evidence="6">ML15</strain>
    </source>
</reference>
<organism evidence="6 7">
    <name type="scientific">Methanofollis formosanus</name>
    <dbReference type="NCBI Taxonomy" id="299308"/>
    <lineage>
        <taxon>Archaea</taxon>
        <taxon>Methanobacteriati</taxon>
        <taxon>Methanobacteriota</taxon>
        <taxon>Stenosarchaea group</taxon>
        <taxon>Methanomicrobia</taxon>
        <taxon>Methanomicrobiales</taxon>
        <taxon>Methanomicrobiaceae</taxon>
        <taxon>Methanofollis</taxon>
    </lineage>
</organism>
<dbReference type="InterPro" id="IPR001519">
    <property type="entry name" value="Ferritin"/>
</dbReference>
<dbReference type="GO" id="GO:0042802">
    <property type="term" value="F:identical protein binding"/>
    <property type="evidence" value="ECO:0007669"/>
    <property type="project" value="UniProtKB-ARBA"/>
</dbReference>
<dbReference type="InterPro" id="IPR041719">
    <property type="entry name" value="Ferritin_prok"/>
</dbReference>
<dbReference type="InterPro" id="IPR009040">
    <property type="entry name" value="Ferritin-like_diiron"/>
</dbReference>
<dbReference type="PANTHER" id="PTHR11431">
    <property type="entry name" value="FERRITIN"/>
    <property type="match status" value="1"/>
</dbReference>
<dbReference type="RefSeq" id="WP_220682538.1">
    <property type="nucleotide sequence ID" value="NZ_CP037968.1"/>
</dbReference>
<keyword evidence="4" id="KW-0408">Iron</keyword>